<protein>
    <recommendedName>
        <fullName evidence="10">Peroxidase</fullName>
        <ecNumber evidence="10">1.11.1.7</ecNumber>
    </recommendedName>
</protein>
<evidence type="ECO:0000256" key="10">
    <source>
        <dbReference type="RuleBase" id="RU362060"/>
    </source>
</evidence>
<feature type="binding site" evidence="9">
    <location>
        <position position="84"/>
    </location>
    <ligand>
        <name>Ca(2+)</name>
        <dbReference type="ChEBI" id="CHEBI:29108"/>
        <label>2</label>
    </ligand>
</feature>
<dbReference type="GO" id="GO:0005576">
    <property type="term" value="C:extracellular region"/>
    <property type="evidence" value="ECO:0007669"/>
    <property type="project" value="UniProtKB-SubCell"/>
</dbReference>
<dbReference type="PANTHER" id="PTHR31388">
    <property type="entry name" value="PEROXIDASE 72-RELATED"/>
    <property type="match status" value="1"/>
</dbReference>
<comment type="catalytic activity">
    <reaction evidence="1 10">
        <text>2 a phenolic donor + H2O2 = 2 a phenolic radical donor + 2 H2O</text>
        <dbReference type="Rhea" id="RHEA:56136"/>
        <dbReference type="ChEBI" id="CHEBI:15377"/>
        <dbReference type="ChEBI" id="CHEBI:16240"/>
        <dbReference type="ChEBI" id="CHEBI:139520"/>
        <dbReference type="ChEBI" id="CHEBI:139521"/>
        <dbReference type="EC" id="1.11.1.7"/>
    </reaction>
</comment>
<evidence type="ECO:0000259" key="12">
    <source>
        <dbReference type="PROSITE" id="PS50873"/>
    </source>
</evidence>
<feature type="region of interest" description="Disordered" evidence="11">
    <location>
        <begin position="237"/>
        <end position="258"/>
    </location>
</feature>
<dbReference type="SUPFAM" id="SSF48113">
    <property type="entry name" value="Heme-dependent peroxidases"/>
    <property type="match status" value="1"/>
</dbReference>
<keyword evidence="7 10" id="KW-0408">Iron</keyword>
<comment type="function">
    <text evidence="10">Removal of H(2)O(2), oxidation of toxic reductants, biosynthesis and degradation of lignin, suberization, auxin catabolism, response to environmental stresses such as wounding, pathogen attack and oxidative stress.</text>
</comment>
<dbReference type="Pfam" id="PF00141">
    <property type="entry name" value="peroxidase"/>
    <property type="match status" value="1"/>
</dbReference>
<dbReference type="GO" id="GO:0046872">
    <property type="term" value="F:metal ion binding"/>
    <property type="evidence" value="ECO:0007669"/>
    <property type="project" value="UniProtKB-UniRule"/>
</dbReference>
<dbReference type="PROSITE" id="PS50873">
    <property type="entry name" value="PEROXIDASE_4"/>
    <property type="match status" value="1"/>
</dbReference>
<comment type="cofactor">
    <cofactor evidence="10">
        <name>heme b</name>
        <dbReference type="ChEBI" id="CHEBI:60344"/>
    </cofactor>
    <text evidence="10">Binds 1 heme b (iron(II)-protoporphyrin IX) group per subunit.</text>
</comment>
<evidence type="ECO:0000256" key="7">
    <source>
        <dbReference type="ARBA" id="ARBA00023004"/>
    </source>
</evidence>
<gene>
    <name evidence="13" type="ORF">Cni_G16120</name>
</gene>
<dbReference type="Gene3D" id="1.10.520.10">
    <property type="match status" value="1"/>
</dbReference>
<feature type="compositionally biased region" description="Polar residues" evidence="11">
    <location>
        <begin position="282"/>
        <end position="299"/>
    </location>
</feature>
<evidence type="ECO:0000256" key="4">
    <source>
        <dbReference type="ARBA" id="ARBA00022723"/>
    </source>
</evidence>
<feature type="region of interest" description="Disordered" evidence="11">
    <location>
        <begin position="272"/>
        <end position="299"/>
    </location>
</feature>
<evidence type="ECO:0000256" key="8">
    <source>
        <dbReference type="ARBA" id="ARBA00023324"/>
    </source>
</evidence>
<dbReference type="EMBL" id="CP136894">
    <property type="protein sequence ID" value="WOL07379.1"/>
    <property type="molecule type" value="Genomic_DNA"/>
</dbReference>
<keyword evidence="10" id="KW-0964">Secreted</keyword>
<keyword evidence="3 10" id="KW-0349">Heme</keyword>
<comment type="subcellular location">
    <subcellularLocation>
        <location evidence="10">Secreted</location>
    </subcellularLocation>
</comment>
<feature type="compositionally biased region" description="Basic and acidic residues" evidence="11">
    <location>
        <begin position="17"/>
        <end position="27"/>
    </location>
</feature>
<name>A0AAQ3QDX8_9LILI</name>
<dbReference type="GO" id="GO:0020037">
    <property type="term" value="F:heme binding"/>
    <property type="evidence" value="ECO:0007669"/>
    <property type="project" value="UniProtKB-UniRule"/>
</dbReference>
<dbReference type="AlphaFoldDB" id="A0AAQ3QDX8"/>
<evidence type="ECO:0000256" key="1">
    <source>
        <dbReference type="ARBA" id="ARBA00000189"/>
    </source>
</evidence>
<reference evidence="13 14" key="1">
    <citation type="submission" date="2023-10" db="EMBL/GenBank/DDBJ databases">
        <title>Chromosome-scale genome assembly provides insights into flower coloration mechanisms of Canna indica.</title>
        <authorList>
            <person name="Li C."/>
        </authorList>
    </citation>
    <scope>NUCLEOTIDE SEQUENCE [LARGE SCALE GENOMIC DNA]</scope>
    <source>
        <tissue evidence="13">Flower</tissue>
    </source>
</reference>
<evidence type="ECO:0000256" key="3">
    <source>
        <dbReference type="ARBA" id="ARBA00022617"/>
    </source>
</evidence>
<keyword evidence="4 9" id="KW-0479">Metal-binding</keyword>
<dbReference type="Gene3D" id="1.10.420.10">
    <property type="entry name" value="Peroxidase, domain 2"/>
    <property type="match status" value="1"/>
</dbReference>
<dbReference type="PRINTS" id="PR00461">
    <property type="entry name" value="PLPEROXIDASE"/>
</dbReference>
<evidence type="ECO:0000256" key="9">
    <source>
        <dbReference type="PIRSR" id="PIRSR600823-3"/>
    </source>
</evidence>
<feature type="region of interest" description="Disordered" evidence="11">
    <location>
        <begin position="1"/>
        <end position="46"/>
    </location>
</feature>
<dbReference type="InterPro" id="IPR000823">
    <property type="entry name" value="Peroxidase_pln"/>
</dbReference>
<comment type="cofactor">
    <cofactor evidence="9 10">
        <name>Ca(2+)</name>
        <dbReference type="ChEBI" id="CHEBI:29108"/>
    </cofactor>
    <text evidence="9 10">Binds 2 calcium ions per subunit.</text>
</comment>
<evidence type="ECO:0000313" key="14">
    <source>
        <dbReference type="Proteomes" id="UP001327560"/>
    </source>
</evidence>
<evidence type="ECO:0000313" key="13">
    <source>
        <dbReference type="EMBL" id="WOL07379.1"/>
    </source>
</evidence>
<comment type="similarity">
    <text evidence="10">Belongs to the peroxidase family. Classical plant (class III) peroxidase subfamily.</text>
</comment>
<dbReference type="GO" id="GO:0140825">
    <property type="term" value="F:lactoperoxidase activity"/>
    <property type="evidence" value="ECO:0007669"/>
    <property type="project" value="UniProtKB-EC"/>
</dbReference>
<dbReference type="InterPro" id="IPR010255">
    <property type="entry name" value="Haem_peroxidase_sf"/>
</dbReference>
<dbReference type="Proteomes" id="UP001327560">
    <property type="component" value="Chromosome 5"/>
</dbReference>
<dbReference type="PANTHER" id="PTHR31388:SF5">
    <property type="entry name" value="PEROXIDASE"/>
    <property type="match status" value="1"/>
</dbReference>
<evidence type="ECO:0000256" key="2">
    <source>
        <dbReference type="ARBA" id="ARBA00022559"/>
    </source>
</evidence>
<evidence type="ECO:0000256" key="11">
    <source>
        <dbReference type="SAM" id="MobiDB-lite"/>
    </source>
</evidence>
<keyword evidence="2 10" id="KW-0575">Peroxidase</keyword>
<accession>A0AAQ3QDX8</accession>
<dbReference type="EC" id="1.11.1.7" evidence="10"/>
<keyword evidence="14" id="KW-1185">Reference proteome</keyword>
<feature type="compositionally biased region" description="Basic and acidic residues" evidence="11">
    <location>
        <begin position="246"/>
        <end position="258"/>
    </location>
</feature>
<feature type="binding site" evidence="9">
    <location>
        <position position="81"/>
    </location>
    <ligand>
        <name>Ca(2+)</name>
        <dbReference type="ChEBI" id="CHEBI:29108"/>
        <label>2</label>
    </ligand>
</feature>
<evidence type="ECO:0000256" key="5">
    <source>
        <dbReference type="ARBA" id="ARBA00022837"/>
    </source>
</evidence>
<organism evidence="13 14">
    <name type="scientific">Canna indica</name>
    <name type="common">Indian-shot</name>
    <dbReference type="NCBI Taxonomy" id="4628"/>
    <lineage>
        <taxon>Eukaryota</taxon>
        <taxon>Viridiplantae</taxon>
        <taxon>Streptophyta</taxon>
        <taxon>Embryophyta</taxon>
        <taxon>Tracheophyta</taxon>
        <taxon>Spermatophyta</taxon>
        <taxon>Magnoliopsida</taxon>
        <taxon>Liliopsida</taxon>
        <taxon>Zingiberales</taxon>
        <taxon>Cannaceae</taxon>
        <taxon>Canna</taxon>
    </lineage>
</organism>
<sequence>MHVARLAEVDGAIGAQGRDDRELERGEQQPTGARLQPRAAPSPVHHLPLPRLQQQRKCTYASLRRQNCPASGGDGNLAALDVQTAIAFGNKCYQNLVPKQGLLHSDQELFNNWSQDWLVRQYSSNASAFATTMVKMGSISPLTGSRGQIRLNSRKPQIISQIGVFRSRLTKPRTLSPPPSSPRCTADLPTLAPIPVRARLLPRSLLAARLLLSAKKSLERSKMVNYSDVYDAREDAARKRINSRTPKRDRSPHLDSEREMLAKARRLASLDKLDIAKPTDARGSSNGDDITEIENNPLS</sequence>
<keyword evidence="6 10" id="KW-0560">Oxidoreductase</keyword>
<dbReference type="GO" id="GO:0006979">
    <property type="term" value="P:response to oxidative stress"/>
    <property type="evidence" value="ECO:0007669"/>
    <property type="project" value="UniProtKB-UniRule"/>
</dbReference>
<feature type="domain" description="Plant heme peroxidase family profile" evidence="12">
    <location>
        <begin position="34"/>
        <end position="157"/>
    </location>
</feature>
<proteinExistence type="inferred from homology"/>
<keyword evidence="5 9" id="KW-0106">Calcium</keyword>
<keyword evidence="8 10" id="KW-0376">Hydrogen peroxide</keyword>
<evidence type="ECO:0000256" key="6">
    <source>
        <dbReference type="ARBA" id="ARBA00023002"/>
    </source>
</evidence>
<dbReference type="GO" id="GO:0042744">
    <property type="term" value="P:hydrogen peroxide catabolic process"/>
    <property type="evidence" value="ECO:0007669"/>
    <property type="project" value="UniProtKB-KW"/>
</dbReference>
<dbReference type="InterPro" id="IPR002016">
    <property type="entry name" value="Haem_peroxidase"/>
</dbReference>